<dbReference type="PANTHER" id="PTHR42695">
    <property type="entry name" value="GLUTAMINE AMIDOTRANSFERASE YLR126C-RELATED"/>
    <property type="match status" value="1"/>
</dbReference>
<name>A0A4Q0QUG1_9BRAD</name>
<dbReference type="PANTHER" id="PTHR42695:SF5">
    <property type="entry name" value="GLUTAMINE AMIDOTRANSFERASE YLR126C-RELATED"/>
    <property type="match status" value="1"/>
</dbReference>
<dbReference type="Pfam" id="PF00117">
    <property type="entry name" value="GATase"/>
    <property type="match status" value="1"/>
</dbReference>
<sequence length="266" mass="29556">MSFRTDRFGGAELVPFPRRTPGAAASASEARLPVLIVLHQESSTPGRVGNALRALGHRLDIRRPRFGDPLPETLDQHAGAVFFGGPMSANDSDDYIRCEIDWIEIPLREQRPFLGICLGAQMLAMQLGARVAPHADALTQIGYYPIRPTAAGHALCPDWPAQVYHWHREGFELPVGAEQLAEGDDFPVQAFRAGNAFGVQFHPDVTYAMMHCWTTRGYDGFSAPGARQRHHHFADRAVYDLAERAWLDHFINGWLARRPVLAQAAE</sequence>
<proteinExistence type="predicted"/>
<keyword evidence="2" id="KW-0808">Transferase</keyword>
<dbReference type="AlphaFoldDB" id="A0A4Q0QUG1"/>
<dbReference type="CDD" id="cd01741">
    <property type="entry name" value="GATase1_1"/>
    <property type="match status" value="1"/>
</dbReference>
<evidence type="ECO:0000313" key="2">
    <source>
        <dbReference type="EMBL" id="RXH00739.1"/>
    </source>
</evidence>
<dbReference type="InterPro" id="IPR044992">
    <property type="entry name" value="ChyE-like"/>
</dbReference>
<dbReference type="SUPFAM" id="SSF52317">
    <property type="entry name" value="Class I glutamine amidotransferase-like"/>
    <property type="match status" value="1"/>
</dbReference>
<keyword evidence="2" id="KW-0315">Glutamine amidotransferase</keyword>
<protein>
    <submittedName>
        <fullName evidence="2">Glutamine amidotransferase</fullName>
    </submittedName>
</protein>
<dbReference type="RefSeq" id="WP_128930572.1">
    <property type="nucleotide sequence ID" value="NZ_CP022221.1"/>
</dbReference>
<evidence type="ECO:0000313" key="3">
    <source>
        <dbReference type="Proteomes" id="UP000290174"/>
    </source>
</evidence>
<dbReference type="Gene3D" id="3.40.50.880">
    <property type="match status" value="1"/>
</dbReference>
<gene>
    <name evidence="2" type="ORF">EAS61_10240</name>
</gene>
<evidence type="ECO:0000259" key="1">
    <source>
        <dbReference type="Pfam" id="PF00117"/>
    </source>
</evidence>
<dbReference type="GO" id="GO:0016740">
    <property type="term" value="F:transferase activity"/>
    <property type="evidence" value="ECO:0007669"/>
    <property type="project" value="UniProtKB-KW"/>
</dbReference>
<dbReference type="NCBIfam" id="NF005072">
    <property type="entry name" value="PRK06490.1"/>
    <property type="match status" value="1"/>
</dbReference>
<dbReference type="GO" id="GO:0005829">
    <property type="term" value="C:cytosol"/>
    <property type="evidence" value="ECO:0007669"/>
    <property type="project" value="TreeGrafter"/>
</dbReference>
<dbReference type="InterPro" id="IPR017926">
    <property type="entry name" value="GATASE"/>
</dbReference>
<comment type="caution">
    <text evidence="2">The sequence shown here is derived from an EMBL/GenBank/DDBJ whole genome shotgun (WGS) entry which is preliminary data.</text>
</comment>
<dbReference type="EMBL" id="RKMK01000006">
    <property type="protein sequence ID" value="RXH00739.1"/>
    <property type="molecule type" value="Genomic_DNA"/>
</dbReference>
<feature type="domain" description="Glutamine amidotransferase" evidence="1">
    <location>
        <begin position="50"/>
        <end position="206"/>
    </location>
</feature>
<dbReference type="Proteomes" id="UP000290174">
    <property type="component" value="Unassembled WGS sequence"/>
</dbReference>
<dbReference type="FunFam" id="3.40.50.880:FF:000033">
    <property type="entry name" value="Glutamine amidotransferase class-I"/>
    <property type="match status" value="1"/>
</dbReference>
<accession>A0A4Q0QUG1</accession>
<dbReference type="PROSITE" id="PS51273">
    <property type="entry name" value="GATASE_TYPE_1"/>
    <property type="match status" value="1"/>
</dbReference>
<reference evidence="2 3" key="1">
    <citation type="submission" date="2018-11" db="EMBL/GenBank/DDBJ databases">
        <title>Bradyrhizobium sp. nov., isolated from effective nodules of peanut in China.</title>
        <authorList>
            <person name="Li Y."/>
        </authorList>
    </citation>
    <scope>NUCLEOTIDE SEQUENCE [LARGE SCALE GENOMIC DNA]</scope>
    <source>
        <strain evidence="2 3">CCBAU 51770</strain>
    </source>
</reference>
<dbReference type="InterPro" id="IPR029062">
    <property type="entry name" value="Class_I_gatase-like"/>
</dbReference>
<organism evidence="2 3">
    <name type="scientific">Bradyrhizobium zhanjiangense</name>
    <dbReference type="NCBI Taxonomy" id="1325107"/>
    <lineage>
        <taxon>Bacteria</taxon>
        <taxon>Pseudomonadati</taxon>
        <taxon>Pseudomonadota</taxon>
        <taxon>Alphaproteobacteria</taxon>
        <taxon>Hyphomicrobiales</taxon>
        <taxon>Nitrobacteraceae</taxon>
        <taxon>Bradyrhizobium</taxon>
    </lineage>
</organism>